<accession>A0ABV5HFV0</accession>
<dbReference type="RefSeq" id="WP_379681136.1">
    <property type="nucleotide sequence ID" value="NZ_JBHMFE010000044.1"/>
</dbReference>
<name>A0ABV5HFV0_9FLAO</name>
<comment type="caution">
    <text evidence="1">The sequence shown here is derived from an EMBL/GenBank/DDBJ whole genome shotgun (WGS) entry which is preliminary data.</text>
</comment>
<keyword evidence="2" id="KW-1185">Reference proteome</keyword>
<organism evidence="1 2">
    <name type="scientific">Flavobacterium gyeonganense</name>
    <dbReference type="NCBI Taxonomy" id="1310418"/>
    <lineage>
        <taxon>Bacteria</taxon>
        <taxon>Pseudomonadati</taxon>
        <taxon>Bacteroidota</taxon>
        <taxon>Flavobacteriia</taxon>
        <taxon>Flavobacteriales</taxon>
        <taxon>Flavobacteriaceae</taxon>
        <taxon>Flavobacterium</taxon>
    </lineage>
</organism>
<evidence type="ECO:0008006" key="3">
    <source>
        <dbReference type="Google" id="ProtNLM"/>
    </source>
</evidence>
<sequence>CSHILPNLIIFVRYKITVSATEGLVQQAFGEIANFVVNSRLHFARNFILTERTRLRSSEPSARTL</sequence>
<dbReference type="EMBL" id="JBHMFE010000044">
    <property type="protein sequence ID" value="MFB9110566.1"/>
    <property type="molecule type" value="Genomic_DNA"/>
</dbReference>
<gene>
    <name evidence="1" type="ORF">ACFFVK_18435</name>
</gene>
<feature type="non-terminal residue" evidence="1">
    <location>
        <position position="1"/>
    </location>
</feature>
<reference evidence="1 2" key="1">
    <citation type="submission" date="2024-09" db="EMBL/GenBank/DDBJ databases">
        <authorList>
            <person name="Sun Q."/>
            <person name="Mori K."/>
        </authorList>
    </citation>
    <scope>NUCLEOTIDE SEQUENCE [LARGE SCALE GENOMIC DNA]</scope>
    <source>
        <strain evidence="1 2">CECT 8365</strain>
    </source>
</reference>
<proteinExistence type="predicted"/>
<dbReference type="Proteomes" id="UP001589562">
    <property type="component" value="Unassembled WGS sequence"/>
</dbReference>
<protein>
    <recommendedName>
        <fullName evidence="3">Transposase</fullName>
    </recommendedName>
</protein>
<evidence type="ECO:0000313" key="1">
    <source>
        <dbReference type="EMBL" id="MFB9110566.1"/>
    </source>
</evidence>
<evidence type="ECO:0000313" key="2">
    <source>
        <dbReference type="Proteomes" id="UP001589562"/>
    </source>
</evidence>